<evidence type="ECO:0000256" key="7">
    <source>
        <dbReference type="ARBA" id="ARBA00022840"/>
    </source>
</evidence>
<comment type="caution">
    <text evidence="11">The sequence shown here is derived from an EMBL/GenBank/DDBJ whole genome shotgun (WGS) entry which is preliminary data.</text>
</comment>
<evidence type="ECO:0000256" key="10">
    <source>
        <dbReference type="SAM" id="MobiDB-lite"/>
    </source>
</evidence>
<dbReference type="EMBL" id="LFMI01000731">
    <property type="protein sequence ID" value="OTA06898.1"/>
    <property type="molecule type" value="Genomic_DNA"/>
</dbReference>
<gene>
    <name evidence="11" type="ORF">A9Z42_0076770</name>
</gene>
<dbReference type="GO" id="GO:0005737">
    <property type="term" value="C:cytoplasm"/>
    <property type="evidence" value="ECO:0007669"/>
    <property type="project" value="UniProtKB-SubCell"/>
</dbReference>
<dbReference type="Gene3D" id="3.40.50.300">
    <property type="entry name" value="P-loop containing nucleotide triphosphate hydrolases"/>
    <property type="match status" value="1"/>
</dbReference>
<keyword evidence="8" id="KW-0539">Nucleus</keyword>
<evidence type="ECO:0000256" key="1">
    <source>
        <dbReference type="ARBA" id="ARBA00004123"/>
    </source>
</evidence>
<evidence type="ECO:0000256" key="9">
    <source>
        <dbReference type="ARBA" id="ARBA00061312"/>
    </source>
</evidence>
<evidence type="ECO:0008006" key="13">
    <source>
        <dbReference type="Google" id="ProtNLM"/>
    </source>
</evidence>
<dbReference type="Proteomes" id="UP000219286">
    <property type="component" value="Unassembled WGS sequence"/>
</dbReference>
<organism evidence="11 12">
    <name type="scientific">Trichoderma parareesei</name>
    <name type="common">Filamentous fungus</name>
    <dbReference type="NCBI Taxonomy" id="858221"/>
    <lineage>
        <taxon>Eukaryota</taxon>
        <taxon>Fungi</taxon>
        <taxon>Dikarya</taxon>
        <taxon>Ascomycota</taxon>
        <taxon>Pezizomycotina</taxon>
        <taxon>Sordariomycetes</taxon>
        <taxon>Hypocreomycetidae</taxon>
        <taxon>Hypocreales</taxon>
        <taxon>Hypocreaceae</taxon>
        <taxon>Trichoderma</taxon>
    </lineage>
</organism>
<dbReference type="GO" id="GO:0016301">
    <property type="term" value="F:kinase activity"/>
    <property type="evidence" value="ECO:0007669"/>
    <property type="project" value="UniProtKB-KW"/>
</dbReference>
<proteinExistence type="inferred from homology"/>
<keyword evidence="4" id="KW-0808">Transferase</keyword>
<sequence length="327" mass="37057">MPPQFIDDKSPICIPFILNRLKLHHQKHQQQQQQQQQTSSDNDNHPPPPLIIGLNGLQGIGKSTLVGPLAETLAGQGIPTLVCSIDDFYLTHEEQVKLARENPDNALWQVRGEPGTHDIPLLKSVLTSLLSHKSTSIPQYDKALFSGQGDRLPPHLWKPINTNLSSSSSPNSSSSSINSKPLQVIILEGWCIGFRPLPPSLLSQRYSSPSRTLQNHRLEHLLAINEKLREYDEVINTLFDAFVHIDAEDTEYVYEWRLEQEEHLRLARGDPHAGMTKEQVVKFVDAYYPAYELYCDGLREGLFKDRPGAQLRMVVGRDRKVKRVIEI</sequence>
<evidence type="ECO:0000256" key="5">
    <source>
        <dbReference type="ARBA" id="ARBA00022741"/>
    </source>
</evidence>
<evidence type="ECO:0000256" key="6">
    <source>
        <dbReference type="ARBA" id="ARBA00022777"/>
    </source>
</evidence>
<feature type="region of interest" description="Disordered" evidence="10">
    <location>
        <begin position="24"/>
        <end position="53"/>
    </location>
</feature>
<dbReference type="OrthoDB" id="347435at2759"/>
<dbReference type="SUPFAM" id="SSF52540">
    <property type="entry name" value="P-loop containing nucleoside triphosphate hydrolases"/>
    <property type="match status" value="1"/>
</dbReference>
<evidence type="ECO:0000313" key="12">
    <source>
        <dbReference type="Proteomes" id="UP000219286"/>
    </source>
</evidence>
<dbReference type="FunFam" id="3.40.50.300:FF:001691">
    <property type="entry name" value="Probable ATP-dependent kinase TDA10"/>
    <property type="match status" value="1"/>
</dbReference>
<keyword evidence="3" id="KW-0963">Cytoplasm</keyword>
<keyword evidence="12" id="KW-1185">Reference proteome</keyword>
<keyword evidence="7" id="KW-0067">ATP-binding</keyword>
<keyword evidence="5" id="KW-0547">Nucleotide-binding</keyword>
<evidence type="ECO:0000256" key="8">
    <source>
        <dbReference type="ARBA" id="ARBA00023242"/>
    </source>
</evidence>
<name>A0A2H2ZMJ3_TRIPA</name>
<accession>A0A2H2ZMJ3</accession>
<evidence type="ECO:0000256" key="2">
    <source>
        <dbReference type="ARBA" id="ARBA00004496"/>
    </source>
</evidence>
<keyword evidence="6" id="KW-0418">Kinase</keyword>
<dbReference type="GO" id="GO:0005634">
    <property type="term" value="C:nucleus"/>
    <property type="evidence" value="ECO:0007669"/>
    <property type="project" value="UniProtKB-SubCell"/>
</dbReference>
<dbReference type="AlphaFoldDB" id="A0A2H2ZMJ3"/>
<dbReference type="InterPro" id="IPR027417">
    <property type="entry name" value="P-loop_NTPase"/>
</dbReference>
<dbReference type="PANTHER" id="PTHR10285">
    <property type="entry name" value="URIDINE KINASE"/>
    <property type="match status" value="1"/>
</dbReference>
<evidence type="ECO:0000256" key="3">
    <source>
        <dbReference type="ARBA" id="ARBA00022490"/>
    </source>
</evidence>
<protein>
    <recommendedName>
        <fullName evidence="13">SRP54-type proteins GTP-binding domain-containing protein</fullName>
    </recommendedName>
</protein>
<dbReference type="GO" id="GO:0005524">
    <property type="term" value="F:ATP binding"/>
    <property type="evidence" value="ECO:0007669"/>
    <property type="project" value="UniProtKB-KW"/>
</dbReference>
<evidence type="ECO:0000313" key="11">
    <source>
        <dbReference type="EMBL" id="OTA06898.1"/>
    </source>
</evidence>
<comment type="subcellular location">
    <subcellularLocation>
        <location evidence="2">Cytoplasm</location>
    </subcellularLocation>
    <subcellularLocation>
        <location evidence="1">Nucleus</location>
    </subcellularLocation>
</comment>
<reference evidence="11 12" key="1">
    <citation type="journal article" date="2015" name="Genome Announc.">
        <title>Genome sequence and annotation of Trichoderma parareesei, the ancestor of the cellulase producer Trichoderma reesei.</title>
        <authorList>
            <person name="Yang D."/>
            <person name="Pomraning K."/>
            <person name="Kopchinskiy A."/>
            <person name="Karimi Aghcheh R."/>
            <person name="Atanasova L."/>
            <person name="Chenthamara K."/>
            <person name="Baker S.E."/>
            <person name="Zhang R."/>
            <person name="Shen Q."/>
            <person name="Freitag M."/>
            <person name="Kubicek C.P."/>
            <person name="Druzhinina I.S."/>
        </authorList>
    </citation>
    <scope>NUCLEOTIDE SEQUENCE [LARGE SCALE GENOMIC DNA]</scope>
    <source>
        <strain evidence="11 12">CBS 125925</strain>
    </source>
</reference>
<evidence type="ECO:0000256" key="4">
    <source>
        <dbReference type="ARBA" id="ARBA00022679"/>
    </source>
</evidence>
<comment type="similarity">
    <text evidence="9">Belongs to the GLYK kinase family.</text>
</comment>